<evidence type="ECO:0000313" key="5">
    <source>
        <dbReference type="Ensembl" id="ENSXETP00000066466"/>
    </source>
</evidence>
<dbReference type="Gene3D" id="3.80.10.10">
    <property type="entry name" value="Ribonuclease Inhibitor"/>
    <property type="match status" value="1"/>
</dbReference>
<protein>
    <submittedName>
        <fullName evidence="5">Leucine rich repeat containing 27</fullName>
    </submittedName>
    <submittedName>
        <fullName evidence="7 8">Leucine-rich repeat-containing protein 27</fullName>
    </submittedName>
</protein>
<dbReference type="Ensembl" id="ENSXETT00000112694">
    <property type="protein sequence ID" value="ENSXETP00000109366"/>
    <property type="gene ID" value="ENSXETG00000039416"/>
</dbReference>
<sequence length="440" mass="50884">MLSKATNTNEVKITDTQTHSIKNPVQPENPSVLTSSTLSNTLDLSKKKLCHLDEDLYKDTTSIQNIHLAWNALSSVPENLFIQLPCLVWLDLRYNQITNLPATIGEHRQLKYLLLEGNPIKALPVELGDLSTLKALNLRHCPLEFPPEDVVHKGLESILSFLRQARRGILGCEAEMPVIEKLRLQDLVRSSLEASEEWESNDERLRFETLKNRLIEEEMNEVRAIGLPSITQEASRLIKRNKWNFITDPRRPAEDRTLAAQRQAEDKERLAAINKKLKDQDILKDWQKQTKNMQFQKERNRKTPENQVPKAPYATDLGPGQRKDNWDKQRPLSDEKSRIRSTKSQKETEKERVSKDHRLDERIRQHIQTMKQRQKVPEATALHAVMAARKDLEEATKLQAELLQRKKEQELEYRFSAFTGEISPTRSPEGKPQNIFVVPL</sequence>
<proteinExistence type="predicted"/>
<accession>A0A6I8QAP5</accession>
<gene>
    <name evidence="5 7 8 9" type="primary">lrrc27</name>
</gene>
<evidence type="ECO:0000313" key="8">
    <source>
        <dbReference type="RefSeq" id="XP_004915883.2"/>
    </source>
</evidence>
<dbReference type="Pfam" id="PF13855">
    <property type="entry name" value="LRR_8"/>
    <property type="match status" value="1"/>
</dbReference>
<evidence type="ECO:0000256" key="1">
    <source>
        <dbReference type="ARBA" id="ARBA00022614"/>
    </source>
</evidence>
<dbReference type="AGR" id="Xenbase:XB-GENE-6467716"/>
<organism evidence="5">
    <name type="scientific">Xenopus tropicalis</name>
    <name type="common">Western clawed frog</name>
    <name type="synonym">Silurana tropicalis</name>
    <dbReference type="NCBI Taxonomy" id="8364"/>
    <lineage>
        <taxon>Eukaryota</taxon>
        <taxon>Metazoa</taxon>
        <taxon>Chordata</taxon>
        <taxon>Craniata</taxon>
        <taxon>Vertebrata</taxon>
        <taxon>Euteleostomi</taxon>
        <taxon>Amphibia</taxon>
        <taxon>Batrachia</taxon>
        <taxon>Anura</taxon>
        <taxon>Pipoidea</taxon>
        <taxon>Pipidae</taxon>
        <taxon>Xenopodinae</taxon>
        <taxon>Xenopus</taxon>
        <taxon>Silurana</taxon>
    </lineage>
</organism>
<keyword evidence="2" id="KW-0677">Repeat</keyword>
<evidence type="ECO:0000256" key="2">
    <source>
        <dbReference type="ARBA" id="ARBA00022737"/>
    </source>
</evidence>
<dbReference type="PANTHER" id="PTHR45752">
    <property type="entry name" value="LEUCINE-RICH REPEAT-CONTAINING"/>
    <property type="match status" value="1"/>
</dbReference>
<keyword evidence="6" id="KW-1185">Reference proteome</keyword>
<feature type="compositionally biased region" description="Polar residues" evidence="4">
    <location>
        <begin position="1"/>
        <end position="29"/>
    </location>
</feature>
<dbReference type="InterPro" id="IPR050715">
    <property type="entry name" value="LRR-SigEffector_domain"/>
</dbReference>
<dbReference type="OrthoDB" id="2021138at2759"/>
<dbReference type="SMART" id="SM00369">
    <property type="entry name" value="LRR_TYP"/>
    <property type="match status" value="3"/>
</dbReference>
<dbReference type="KEGG" id="xtr:100496052"/>
<reference evidence="5" key="2">
    <citation type="submission" date="2020-05" db="UniProtKB">
        <authorList>
            <consortium name="Ensembl"/>
        </authorList>
    </citation>
    <scope>IDENTIFICATION</scope>
</reference>
<keyword evidence="1" id="KW-0433">Leucine-rich repeat</keyword>
<reference evidence="5" key="1">
    <citation type="journal article" date="2010" name="Science">
        <title>The genome of the Western clawed frog Xenopus tropicalis.</title>
        <authorList>
            <person name="Hellsten U."/>
            <person name="Harland R.M."/>
            <person name="Gilchrist M.J."/>
            <person name="Hendrix D."/>
            <person name="Jurka J."/>
            <person name="Kapitonov V."/>
            <person name="Ovcharenko I."/>
            <person name="Putnam N.H."/>
            <person name="Shu S."/>
            <person name="Taher L."/>
            <person name="Blitz I.L."/>
            <person name="Blumberg B."/>
            <person name="Dichmann D.S."/>
            <person name="Dubchak I."/>
            <person name="Amaya E."/>
            <person name="Detter J.C."/>
            <person name="Fletcher R."/>
            <person name="Gerhard D.S."/>
            <person name="Goodstein D."/>
            <person name="Graves T."/>
            <person name="Grigoriev I.V."/>
            <person name="Grimwood J."/>
            <person name="Kawashima T."/>
            <person name="Lindquist E."/>
            <person name="Lucas S.M."/>
            <person name="Mead P.E."/>
            <person name="Mitros T."/>
            <person name="Ogino H."/>
            <person name="Ohta Y."/>
            <person name="Poliakov A.V."/>
            <person name="Pollet N."/>
            <person name="Robert J."/>
            <person name="Salamov A."/>
            <person name="Sater A.K."/>
            <person name="Schmutz J."/>
            <person name="Terry A."/>
            <person name="Vize P.D."/>
            <person name="Warren W.C."/>
            <person name="Wells D."/>
            <person name="Wills A."/>
            <person name="Wilson R.K."/>
            <person name="Zimmerman L.B."/>
            <person name="Zorn A.M."/>
            <person name="Grainger R."/>
            <person name="Grammer T."/>
            <person name="Khokha M.K."/>
            <person name="Richardson P.M."/>
            <person name="Rokhsar D.S."/>
        </authorList>
    </citation>
    <scope>NUCLEOTIDE SEQUENCE [LARGE SCALE GENOMIC DNA]</scope>
    <source>
        <strain evidence="5">Nigerian</strain>
    </source>
</reference>
<dbReference type="RefSeq" id="XP_004915883.2">
    <property type="nucleotide sequence ID" value="XM_004915826.4"/>
</dbReference>
<dbReference type="Proteomes" id="UP000008143">
    <property type="component" value="Chromosome 7"/>
</dbReference>
<evidence type="ECO:0000256" key="4">
    <source>
        <dbReference type="SAM" id="MobiDB-lite"/>
    </source>
</evidence>
<dbReference type="RefSeq" id="XP_002932700.3">
    <property type="nucleotide sequence ID" value="XM_002932654.5"/>
</dbReference>
<evidence type="ECO:0000313" key="9">
    <source>
        <dbReference type="Xenbase" id="XB-GENE-6467716"/>
    </source>
</evidence>
<dbReference type="Xenbase" id="XB-GENE-6467716">
    <property type="gene designation" value="lrrc27"/>
</dbReference>
<dbReference type="Ensembl" id="ENSXETT00000083701">
    <property type="protein sequence ID" value="ENSXETP00000066466"/>
    <property type="gene ID" value="ENSXETG00000039416"/>
</dbReference>
<dbReference type="SUPFAM" id="SSF52058">
    <property type="entry name" value="L domain-like"/>
    <property type="match status" value="1"/>
</dbReference>
<feature type="region of interest" description="Disordered" evidence="4">
    <location>
        <begin position="1"/>
        <end position="33"/>
    </location>
</feature>
<dbReference type="AlphaFoldDB" id="A0A6I8QAP5"/>
<dbReference type="CTD" id="80313"/>
<evidence type="ECO:0000313" key="7">
    <source>
        <dbReference type="RefSeq" id="XP_002932700.3"/>
    </source>
</evidence>
<dbReference type="InterPro" id="IPR003591">
    <property type="entry name" value="Leu-rich_rpt_typical-subtyp"/>
</dbReference>
<dbReference type="GeneTree" id="ENSGT00390000007203"/>
<feature type="coiled-coil region" evidence="3">
    <location>
        <begin position="385"/>
        <end position="412"/>
    </location>
</feature>
<evidence type="ECO:0000313" key="6">
    <source>
        <dbReference type="Proteomes" id="UP000008143"/>
    </source>
</evidence>
<evidence type="ECO:0000256" key="3">
    <source>
        <dbReference type="SAM" id="Coils"/>
    </source>
</evidence>
<feature type="region of interest" description="Disordered" evidence="4">
    <location>
        <begin position="292"/>
        <end position="356"/>
    </location>
</feature>
<dbReference type="GeneID" id="100496052"/>
<dbReference type="InterPro" id="IPR032675">
    <property type="entry name" value="LRR_dom_sf"/>
</dbReference>
<name>A0A6I8QAP5_XENTR</name>
<dbReference type="PANTHER" id="PTHR45752:SF187">
    <property type="entry name" value="LEUCINE-RICH REPEAT AND IQ DOMAIN-CONTAINING PROTEIN 4"/>
    <property type="match status" value="1"/>
</dbReference>
<dbReference type="InterPro" id="IPR001611">
    <property type="entry name" value="Leu-rich_rpt"/>
</dbReference>
<dbReference type="Bgee" id="ENSXETG00000039416">
    <property type="expression patterns" value="Expressed in testis and 11 other cell types or tissues"/>
</dbReference>
<keyword evidence="3" id="KW-0175">Coiled coil</keyword>
<dbReference type="OMA" id="MIPKDFF"/>
<reference evidence="7 8" key="3">
    <citation type="submission" date="2025-04" db="UniProtKB">
        <authorList>
            <consortium name="RefSeq"/>
        </authorList>
    </citation>
    <scope>IDENTIFICATION</scope>
    <source>
        <strain evidence="7 8">Nigerian</strain>
        <tissue evidence="7 8">Liver and blood</tissue>
    </source>
</reference>
<feature type="compositionally biased region" description="Basic and acidic residues" evidence="4">
    <location>
        <begin position="321"/>
        <end position="356"/>
    </location>
</feature>